<feature type="compositionally biased region" description="Low complexity" evidence="1">
    <location>
        <begin position="224"/>
        <end position="234"/>
    </location>
</feature>
<evidence type="ECO:0008006" key="6">
    <source>
        <dbReference type="Google" id="ProtNLM"/>
    </source>
</evidence>
<keyword evidence="5" id="KW-1185">Reference proteome</keyword>
<proteinExistence type="predicted"/>
<feature type="transmembrane region" description="Helical" evidence="2">
    <location>
        <begin position="49"/>
        <end position="73"/>
    </location>
</feature>
<evidence type="ECO:0000256" key="2">
    <source>
        <dbReference type="SAM" id="Phobius"/>
    </source>
</evidence>
<evidence type="ECO:0000256" key="3">
    <source>
        <dbReference type="SAM" id="SignalP"/>
    </source>
</evidence>
<reference evidence="4" key="1">
    <citation type="submission" date="2020-11" db="EMBL/GenBank/DDBJ databases">
        <authorList>
            <consortium name="DOE Joint Genome Institute"/>
            <person name="Ahrendt S."/>
            <person name="Riley R."/>
            <person name="Andreopoulos W."/>
            <person name="Labutti K."/>
            <person name="Pangilinan J."/>
            <person name="Ruiz-Duenas F.J."/>
            <person name="Barrasa J.M."/>
            <person name="Sanchez-Garcia M."/>
            <person name="Camarero S."/>
            <person name="Miyauchi S."/>
            <person name="Serrano A."/>
            <person name="Linde D."/>
            <person name="Babiker R."/>
            <person name="Drula E."/>
            <person name="Ayuso-Fernandez I."/>
            <person name="Pacheco R."/>
            <person name="Padilla G."/>
            <person name="Ferreira P."/>
            <person name="Barriuso J."/>
            <person name="Kellner H."/>
            <person name="Castanera R."/>
            <person name="Alfaro M."/>
            <person name="Ramirez L."/>
            <person name="Pisabarro A.G."/>
            <person name="Kuo A."/>
            <person name="Tritt A."/>
            <person name="Lipzen A."/>
            <person name="He G."/>
            <person name="Yan M."/>
            <person name="Ng V."/>
            <person name="Cullen D."/>
            <person name="Martin F."/>
            <person name="Rosso M.-N."/>
            <person name="Henrissat B."/>
            <person name="Hibbett D."/>
            <person name="Martinez A.T."/>
            <person name="Grigoriev I.V."/>
        </authorList>
    </citation>
    <scope>NUCLEOTIDE SEQUENCE</scope>
    <source>
        <strain evidence="4">CIRM-BRFM 674</strain>
    </source>
</reference>
<protein>
    <recommendedName>
        <fullName evidence="6">Transmembrane protein</fullName>
    </recommendedName>
</protein>
<keyword evidence="3" id="KW-0732">Signal</keyword>
<dbReference type="AlphaFoldDB" id="A0A9P6D4N4"/>
<keyword evidence="2" id="KW-1133">Transmembrane helix</keyword>
<gene>
    <name evidence="4" type="ORF">BDN70DRAFT_873529</name>
</gene>
<dbReference type="OrthoDB" id="3064298at2759"/>
<feature type="signal peptide" evidence="3">
    <location>
        <begin position="1"/>
        <end position="25"/>
    </location>
</feature>
<feature type="chain" id="PRO_5040241514" description="Transmembrane protein" evidence="3">
    <location>
        <begin position="26"/>
        <end position="234"/>
    </location>
</feature>
<dbReference type="EMBL" id="MU155151">
    <property type="protein sequence ID" value="KAF9483684.1"/>
    <property type="molecule type" value="Genomic_DNA"/>
</dbReference>
<evidence type="ECO:0000256" key="1">
    <source>
        <dbReference type="SAM" id="MobiDB-lite"/>
    </source>
</evidence>
<sequence length="234" mass="24974">MINDRAVAISLGVLTLVSNMPTANAALSWNVCTKDENGKTICKSRIPRGARIAIAVVSIFAIILLFISVGCIIRNRRRAAAEEKEYNVEASQVQGPPTIIATEYNPGSGPSPVYSAGGGYETAQQFDIGHLSPSPQMSGPAFPASTRQFNNSKDYYKGNLSVPSMAQSNTAPVSQVTFPEPYPFGGYSPRNGPTPPKTAFVSHGFPRPLLAGDRLKDRLKERPSSVSSSSSVGR</sequence>
<name>A0A9P6D4N4_9AGAR</name>
<evidence type="ECO:0000313" key="4">
    <source>
        <dbReference type="EMBL" id="KAF9483684.1"/>
    </source>
</evidence>
<organism evidence="4 5">
    <name type="scientific">Pholiota conissans</name>
    <dbReference type="NCBI Taxonomy" id="109636"/>
    <lineage>
        <taxon>Eukaryota</taxon>
        <taxon>Fungi</taxon>
        <taxon>Dikarya</taxon>
        <taxon>Basidiomycota</taxon>
        <taxon>Agaricomycotina</taxon>
        <taxon>Agaricomycetes</taxon>
        <taxon>Agaricomycetidae</taxon>
        <taxon>Agaricales</taxon>
        <taxon>Agaricineae</taxon>
        <taxon>Strophariaceae</taxon>
        <taxon>Pholiota</taxon>
    </lineage>
</organism>
<feature type="region of interest" description="Disordered" evidence="1">
    <location>
        <begin position="182"/>
        <end position="234"/>
    </location>
</feature>
<accession>A0A9P6D4N4</accession>
<dbReference type="Proteomes" id="UP000807469">
    <property type="component" value="Unassembled WGS sequence"/>
</dbReference>
<comment type="caution">
    <text evidence="4">The sequence shown here is derived from an EMBL/GenBank/DDBJ whole genome shotgun (WGS) entry which is preliminary data.</text>
</comment>
<keyword evidence="2" id="KW-0472">Membrane</keyword>
<feature type="compositionally biased region" description="Basic and acidic residues" evidence="1">
    <location>
        <begin position="213"/>
        <end position="223"/>
    </location>
</feature>
<keyword evidence="2" id="KW-0812">Transmembrane</keyword>
<evidence type="ECO:0000313" key="5">
    <source>
        <dbReference type="Proteomes" id="UP000807469"/>
    </source>
</evidence>